<protein>
    <submittedName>
        <fullName evidence="2">VOC family protein</fullName>
    </submittedName>
</protein>
<feature type="domain" description="VOC" evidence="1">
    <location>
        <begin position="27"/>
        <end position="141"/>
    </location>
</feature>
<keyword evidence="3" id="KW-1185">Reference proteome</keyword>
<dbReference type="SUPFAM" id="SSF54593">
    <property type="entry name" value="Glyoxalase/Bleomycin resistance protein/Dihydroxybiphenyl dioxygenase"/>
    <property type="match status" value="1"/>
</dbReference>
<dbReference type="InterPro" id="IPR004360">
    <property type="entry name" value="Glyas_Fos-R_dOase_dom"/>
</dbReference>
<dbReference type="Gene3D" id="3.10.180.10">
    <property type="entry name" value="2,3-Dihydroxybiphenyl 1,2-Dioxygenase, domain 1"/>
    <property type="match status" value="1"/>
</dbReference>
<dbReference type="InterPro" id="IPR037523">
    <property type="entry name" value="VOC_core"/>
</dbReference>
<dbReference type="EMBL" id="JBHMCA010000042">
    <property type="protein sequence ID" value="MFB9445585.1"/>
    <property type="molecule type" value="Genomic_DNA"/>
</dbReference>
<organism evidence="2 3">
    <name type="scientific">Dactylosporangium vinaceum</name>
    <dbReference type="NCBI Taxonomy" id="53362"/>
    <lineage>
        <taxon>Bacteria</taxon>
        <taxon>Bacillati</taxon>
        <taxon>Actinomycetota</taxon>
        <taxon>Actinomycetes</taxon>
        <taxon>Micromonosporales</taxon>
        <taxon>Micromonosporaceae</taxon>
        <taxon>Dactylosporangium</taxon>
    </lineage>
</organism>
<comment type="caution">
    <text evidence="2">The sequence shown here is derived from an EMBL/GenBank/DDBJ whole genome shotgun (WGS) entry which is preliminary data.</text>
</comment>
<gene>
    <name evidence="2" type="ORF">ACFFTR_21110</name>
</gene>
<dbReference type="Proteomes" id="UP001589608">
    <property type="component" value="Unassembled WGS sequence"/>
</dbReference>
<dbReference type="RefSeq" id="WP_380029061.1">
    <property type="nucleotide sequence ID" value="NZ_JBHMCA010000042.1"/>
</dbReference>
<sequence length="244" mass="24975">MIIVGGGRGGDGSVERCHRVGVVLTVQDAIPVCYVRDLDAAQSFYELLGLVEQRRGGDAQGGYRYLGAGDCTVLLVRVDPSPVSPPLPLAVYLLSEDVAAVQAALTAAGTPCEHVGYPEHALGGELRTADPDGNVVVLGQRANTGSATAGRQDVGYSILQEAAARAAARGDAPAECAIGGRGGVPCPEPAAVRVADPSGTTVWGCLAHTEEALLNVRAAFIAADDDQGLAPWLASRRQPPADGS</sequence>
<evidence type="ECO:0000259" key="1">
    <source>
        <dbReference type="PROSITE" id="PS51819"/>
    </source>
</evidence>
<reference evidence="2 3" key="1">
    <citation type="submission" date="2024-09" db="EMBL/GenBank/DDBJ databases">
        <authorList>
            <person name="Sun Q."/>
            <person name="Mori K."/>
        </authorList>
    </citation>
    <scope>NUCLEOTIDE SEQUENCE [LARGE SCALE GENOMIC DNA]</scope>
    <source>
        <strain evidence="2 3">JCM 3307</strain>
    </source>
</reference>
<dbReference type="PROSITE" id="PS51819">
    <property type="entry name" value="VOC"/>
    <property type="match status" value="1"/>
</dbReference>
<dbReference type="Pfam" id="PF00903">
    <property type="entry name" value="Glyoxalase"/>
    <property type="match status" value="1"/>
</dbReference>
<dbReference type="InterPro" id="IPR029068">
    <property type="entry name" value="Glyas_Bleomycin-R_OHBP_Dase"/>
</dbReference>
<evidence type="ECO:0000313" key="3">
    <source>
        <dbReference type="Proteomes" id="UP001589608"/>
    </source>
</evidence>
<proteinExistence type="predicted"/>
<name>A0ABV5M9P3_9ACTN</name>
<accession>A0ABV5M9P3</accession>
<evidence type="ECO:0000313" key="2">
    <source>
        <dbReference type="EMBL" id="MFB9445585.1"/>
    </source>
</evidence>